<feature type="transmembrane region" description="Helical" evidence="9">
    <location>
        <begin position="307"/>
        <end position="327"/>
    </location>
</feature>
<dbReference type="GO" id="GO:0006805">
    <property type="term" value="P:xenobiotic metabolic process"/>
    <property type="evidence" value="ECO:0007669"/>
    <property type="project" value="TreeGrafter"/>
</dbReference>
<evidence type="ECO:0000256" key="4">
    <source>
        <dbReference type="ARBA" id="ARBA00023002"/>
    </source>
</evidence>
<keyword evidence="11" id="KW-1185">Reference proteome</keyword>
<dbReference type="PANTHER" id="PTHR24300:SF403">
    <property type="entry name" value="CYTOCHROME P450 306A1"/>
    <property type="match status" value="1"/>
</dbReference>
<comment type="cofactor">
    <cofactor evidence="1 7">
        <name>heme</name>
        <dbReference type="ChEBI" id="CHEBI:30413"/>
    </cofactor>
</comment>
<feature type="transmembrane region" description="Helical" evidence="9">
    <location>
        <begin position="15"/>
        <end position="33"/>
    </location>
</feature>
<evidence type="ECO:0000256" key="2">
    <source>
        <dbReference type="ARBA" id="ARBA00010617"/>
    </source>
</evidence>
<dbReference type="PANTHER" id="PTHR24300">
    <property type="entry name" value="CYTOCHROME P450 508A4-RELATED"/>
    <property type="match status" value="1"/>
</dbReference>
<dbReference type="EMBL" id="BLXT01005154">
    <property type="protein sequence ID" value="GFO20396.1"/>
    <property type="molecule type" value="Genomic_DNA"/>
</dbReference>
<evidence type="ECO:0000256" key="7">
    <source>
        <dbReference type="PIRSR" id="PIRSR602401-1"/>
    </source>
</evidence>
<keyword evidence="3 7" id="KW-0479">Metal-binding</keyword>
<protein>
    <submittedName>
        <fullName evidence="10">Cytochrome p450 2u1</fullName>
    </submittedName>
</protein>
<feature type="binding site" description="axial binding residue" evidence="7">
    <location>
        <position position="448"/>
    </location>
    <ligand>
        <name>heme</name>
        <dbReference type="ChEBI" id="CHEBI:30413"/>
    </ligand>
    <ligandPart>
        <name>Fe</name>
        <dbReference type="ChEBI" id="CHEBI:18248"/>
    </ligandPart>
</feature>
<evidence type="ECO:0000256" key="3">
    <source>
        <dbReference type="ARBA" id="ARBA00022723"/>
    </source>
</evidence>
<keyword evidence="9" id="KW-0472">Membrane</keyword>
<dbReference type="Gene3D" id="1.10.630.10">
    <property type="entry name" value="Cytochrome P450"/>
    <property type="match status" value="1"/>
</dbReference>
<dbReference type="GO" id="GO:0005506">
    <property type="term" value="F:iron ion binding"/>
    <property type="evidence" value="ECO:0007669"/>
    <property type="project" value="InterPro"/>
</dbReference>
<dbReference type="SUPFAM" id="SSF48264">
    <property type="entry name" value="Cytochrome P450"/>
    <property type="match status" value="1"/>
</dbReference>
<dbReference type="GO" id="GO:0016712">
    <property type="term" value="F:oxidoreductase activity, acting on paired donors, with incorporation or reduction of molecular oxygen, reduced flavin or flavoprotein as one donor, and incorporation of one atom of oxygen"/>
    <property type="evidence" value="ECO:0007669"/>
    <property type="project" value="TreeGrafter"/>
</dbReference>
<evidence type="ECO:0000256" key="6">
    <source>
        <dbReference type="ARBA" id="ARBA00023033"/>
    </source>
</evidence>
<evidence type="ECO:0000313" key="10">
    <source>
        <dbReference type="EMBL" id="GFO20396.1"/>
    </source>
</evidence>
<keyword evidence="4 8" id="KW-0560">Oxidoreductase</keyword>
<dbReference type="GO" id="GO:0006082">
    <property type="term" value="P:organic acid metabolic process"/>
    <property type="evidence" value="ECO:0007669"/>
    <property type="project" value="TreeGrafter"/>
</dbReference>
<proteinExistence type="inferred from homology"/>
<evidence type="ECO:0000256" key="1">
    <source>
        <dbReference type="ARBA" id="ARBA00001971"/>
    </source>
</evidence>
<evidence type="ECO:0000256" key="8">
    <source>
        <dbReference type="RuleBase" id="RU000461"/>
    </source>
</evidence>
<dbReference type="GO" id="GO:0005737">
    <property type="term" value="C:cytoplasm"/>
    <property type="evidence" value="ECO:0007669"/>
    <property type="project" value="TreeGrafter"/>
</dbReference>
<gene>
    <name evidence="10" type="ORF">PoB_004690100</name>
</gene>
<dbReference type="AlphaFoldDB" id="A0AAV4BAN5"/>
<evidence type="ECO:0000256" key="5">
    <source>
        <dbReference type="ARBA" id="ARBA00023004"/>
    </source>
</evidence>
<keyword evidence="6 8" id="KW-0503">Monooxygenase</keyword>
<dbReference type="InterPro" id="IPR001128">
    <property type="entry name" value="Cyt_P450"/>
</dbReference>
<dbReference type="InterPro" id="IPR002401">
    <property type="entry name" value="Cyt_P450_E_grp-I"/>
</dbReference>
<name>A0AAV4BAN5_9GAST</name>
<dbReference type="FunFam" id="1.10.630.10:FF:000036">
    <property type="entry name" value="CYtochrome P450 family"/>
    <property type="match status" value="1"/>
</dbReference>
<dbReference type="Proteomes" id="UP000735302">
    <property type="component" value="Unassembled WGS sequence"/>
</dbReference>
<evidence type="ECO:0000313" key="11">
    <source>
        <dbReference type="Proteomes" id="UP000735302"/>
    </source>
</evidence>
<evidence type="ECO:0000256" key="9">
    <source>
        <dbReference type="SAM" id="Phobius"/>
    </source>
</evidence>
<dbReference type="GO" id="GO:0008395">
    <property type="term" value="F:steroid hydroxylase activity"/>
    <property type="evidence" value="ECO:0007669"/>
    <property type="project" value="TreeGrafter"/>
</dbReference>
<dbReference type="Pfam" id="PF00067">
    <property type="entry name" value="p450"/>
    <property type="match status" value="1"/>
</dbReference>
<dbReference type="PRINTS" id="PR00463">
    <property type="entry name" value="EP450I"/>
</dbReference>
<dbReference type="InterPro" id="IPR036396">
    <property type="entry name" value="Cyt_P450_sf"/>
</dbReference>
<dbReference type="InterPro" id="IPR050182">
    <property type="entry name" value="Cytochrome_P450_fam2"/>
</dbReference>
<organism evidence="10 11">
    <name type="scientific">Plakobranchus ocellatus</name>
    <dbReference type="NCBI Taxonomy" id="259542"/>
    <lineage>
        <taxon>Eukaryota</taxon>
        <taxon>Metazoa</taxon>
        <taxon>Spiralia</taxon>
        <taxon>Lophotrochozoa</taxon>
        <taxon>Mollusca</taxon>
        <taxon>Gastropoda</taxon>
        <taxon>Heterobranchia</taxon>
        <taxon>Euthyneura</taxon>
        <taxon>Panpulmonata</taxon>
        <taxon>Sacoglossa</taxon>
        <taxon>Placobranchoidea</taxon>
        <taxon>Plakobranchidae</taxon>
        <taxon>Plakobranchus</taxon>
    </lineage>
</organism>
<dbReference type="PRINTS" id="PR00385">
    <property type="entry name" value="P450"/>
</dbReference>
<comment type="similarity">
    <text evidence="2 8">Belongs to the cytochrome P450 family.</text>
</comment>
<reference evidence="10 11" key="1">
    <citation type="journal article" date="2021" name="Elife">
        <title>Chloroplast acquisition without the gene transfer in kleptoplastic sea slugs, Plakobranchus ocellatus.</title>
        <authorList>
            <person name="Maeda T."/>
            <person name="Takahashi S."/>
            <person name="Yoshida T."/>
            <person name="Shimamura S."/>
            <person name="Takaki Y."/>
            <person name="Nagai Y."/>
            <person name="Toyoda A."/>
            <person name="Suzuki Y."/>
            <person name="Arimoto A."/>
            <person name="Ishii H."/>
            <person name="Satoh N."/>
            <person name="Nishiyama T."/>
            <person name="Hasebe M."/>
            <person name="Maruyama T."/>
            <person name="Minagawa J."/>
            <person name="Obokata J."/>
            <person name="Shigenobu S."/>
        </authorList>
    </citation>
    <scope>NUCLEOTIDE SEQUENCE [LARGE SCALE GENOMIC DNA]</scope>
</reference>
<dbReference type="GO" id="GO:0020037">
    <property type="term" value="F:heme binding"/>
    <property type="evidence" value="ECO:0007669"/>
    <property type="project" value="InterPro"/>
</dbReference>
<keyword evidence="7 8" id="KW-0349">Heme</keyword>
<sequence>MLGSSPTSELWSAPPLSYVVVILCVFLVIKVLLQPYIQTNIPPFPARPYPILGHLPYIVKDQRIKLNEFRKTTGDIYSLYFGSQLFVVVSGLRLVKEALVKHGATLSDRAPMPHLEGGDMGIVFANGPLWKEQREVSLAILKSFGMGKSSLALKMREELDAYLDTLAALKGKPEDVHTLTSTSVANVICSIIVGKRFEYTDPLFVDFVKDFFRQVAETENISPVVIWPWLRFIPGNFMRAKTLDRCIKMILSKFCDRFIELTEKQRGTEDAPETFITSYLEEMEKLSAKGKDTTLSKGHLRRILQQLFLAGTETTTITLLWFMVFMLRHPDIQQKVYDEITSVTNSDRYPDMQDRTRLPYTTAVIMETQRRSSVSPTSVPHYCRADTSIEGYTIPAGAIVLTSLDSVLLDGDIWEEPLSFKPERFLDQAGNVVKPEAFVPFSMGKRICMGEALANMELFLYSTSLVQRFKLQPCEPGQVPSLDYREGLTCPPKPFKIRFVERESTV</sequence>
<keyword evidence="9" id="KW-1133">Transmembrane helix</keyword>
<dbReference type="InterPro" id="IPR017972">
    <property type="entry name" value="Cyt_P450_CS"/>
</dbReference>
<comment type="caution">
    <text evidence="10">The sequence shown here is derived from an EMBL/GenBank/DDBJ whole genome shotgun (WGS) entry which is preliminary data.</text>
</comment>
<accession>A0AAV4BAN5</accession>
<dbReference type="PROSITE" id="PS00086">
    <property type="entry name" value="CYTOCHROME_P450"/>
    <property type="match status" value="1"/>
</dbReference>
<keyword evidence="9" id="KW-0812">Transmembrane</keyword>
<keyword evidence="5 7" id="KW-0408">Iron</keyword>